<keyword evidence="5" id="KW-1133">Transmembrane helix</keyword>
<comment type="similarity">
    <text evidence="1">Belongs to the MreC family.</text>
</comment>
<evidence type="ECO:0000313" key="8">
    <source>
        <dbReference type="Proteomes" id="UP000617634"/>
    </source>
</evidence>
<protein>
    <recommendedName>
        <fullName evidence="2">Cell shape-determining protein MreC</fullName>
    </recommendedName>
    <alternativeName>
        <fullName evidence="4">Cell shape protein MreC</fullName>
    </alternativeName>
</protein>
<organism evidence="7 8">
    <name type="scientific">Novosphingobium aureum</name>
    <dbReference type="NCBI Taxonomy" id="2792964"/>
    <lineage>
        <taxon>Bacteria</taxon>
        <taxon>Pseudomonadati</taxon>
        <taxon>Pseudomonadota</taxon>
        <taxon>Alphaproteobacteria</taxon>
        <taxon>Sphingomonadales</taxon>
        <taxon>Sphingomonadaceae</taxon>
        <taxon>Novosphingobium</taxon>
    </lineage>
</organism>
<evidence type="ECO:0000256" key="1">
    <source>
        <dbReference type="ARBA" id="ARBA00009369"/>
    </source>
</evidence>
<evidence type="ECO:0000256" key="3">
    <source>
        <dbReference type="ARBA" id="ARBA00022960"/>
    </source>
</evidence>
<proteinExistence type="inferred from homology"/>
<accession>A0A931HC72</accession>
<name>A0A931HC72_9SPHN</name>
<dbReference type="InterPro" id="IPR042177">
    <property type="entry name" value="Cell/Rod_1"/>
</dbReference>
<keyword evidence="8" id="KW-1185">Reference proteome</keyword>
<dbReference type="PANTHER" id="PTHR34138:SF1">
    <property type="entry name" value="CELL SHAPE-DETERMINING PROTEIN MREC"/>
    <property type="match status" value="1"/>
</dbReference>
<dbReference type="AlphaFoldDB" id="A0A931HC72"/>
<dbReference type="PANTHER" id="PTHR34138">
    <property type="entry name" value="CELL SHAPE-DETERMINING PROTEIN MREC"/>
    <property type="match status" value="1"/>
</dbReference>
<dbReference type="Gene3D" id="2.40.10.350">
    <property type="entry name" value="Rod shape-determining protein MreC, domain 2"/>
    <property type="match status" value="1"/>
</dbReference>
<feature type="domain" description="Rod shape-determining protein MreC beta-barrel core" evidence="6">
    <location>
        <begin position="136"/>
        <end position="256"/>
    </location>
</feature>
<gene>
    <name evidence="7" type="ORF">I5E68_09120</name>
</gene>
<sequence>MAPPTNRRSGFSRRAQYSNFLSFTAGVVGVVAGLVLIVISLVSPKAFSGLRNLASDATEPAAQVSAESRSFGRDTLGTIEGFFKFGSQHAQLERELAEAKSRLVEARATEAENKRLKKMLGIVRKSDDVVAVTPLVGSTPTSTRRFATIGAGRDRGLEKGMPVRSPLGLVGRVLEVGRSSSRVLLITDTESLVPVRRAKDGVAGFAQGVGDGTLRIRLVNLGINPLRKGDVIVSSGSGGLYRPGTPMAVLTKIVRDGAIGRVLSNPADTDYVLVERAWAPPEKPLPDQSASDEAAEAGA</sequence>
<dbReference type="InterPro" id="IPR042175">
    <property type="entry name" value="Cell/Rod_MreC_2"/>
</dbReference>
<evidence type="ECO:0000256" key="5">
    <source>
        <dbReference type="SAM" id="Phobius"/>
    </source>
</evidence>
<dbReference type="RefSeq" id="WP_197163100.1">
    <property type="nucleotide sequence ID" value="NZ_JADZGI010000001.1"/>
</dbReference>
<evidence type="ECO:0000256" key="4">
    <source>
        <dbReference type="ARBA" id="ARBA00032089"/>
    </source>
</evidence>
<keyword evidence="5" id="KW-0812">Transmembrane</keyword>
<dbReference type="Pfam" id="PF04085">
    <property type="entry name" value="MreC"/>
    <property type="match status" value="1"/>
</dbReference>
<dbReference type="Gene3D" id="2.40.10.340">
    <property type="entry name" value="Rod shape-determining protein MreC, domain 1"/>
    <property type="match status" value="1"/>
</dbReference>
<evidence type="ECO:0000313" key="7">
    <source>
        <dbReference type="EMBL" id="MBH0113104.1"/>
    </source>
</evidence>
<dbReference type="GO" id="GO:0008360">
    <property type="term" value="P:regulation of cell shape"/>
    <property type="evidence" value="ECO:0007669"/>
    <property type="project" value="UniProtKB-KW"/>
</dbReference>
<evidence type="ECO:0000256" key="2">
    <source>
        <dbReference type="ARBA" id="ARBA00013855"/>
    </source>
</evidence>
<dbReference type="InterPro" id="IPR007221">
    <property type="entry name" value="MreC"/>
</dbReference>
<dbReference type="EMBL" id="JADZGI010000001">
    <property type="protein sequence ID" value="MBH0113104.1"/>
    <property type="molecule type" value="Genomic_DNA"/>
</dbReference>
<dbReference type="InterPro" id="IPR055342">
    <property type="entry name" value="MreC_beta-barrel_core"/>
</dbReference>
<evidence type="ECO:0000259" key="6">
    <source>
        <dbReference type="Pfam" id="PF04085"/>
    </source>
</evidence>
<dbReference type="GO" id="GO:0005886">
    <property type="term" value="C:plasma membrane"/>
    <property type="evidence" value="ECO:0007669"/>
    <property type="project" value="TreeGrafter"/>
</dbReference>
<comment type="caution">
    <text evidence="7">The sequence shown here is derived from an EMBL/GenBank/DDBJ whole genome shotgun (WGS) entry which is preliminary data.</text>
</comment>
<reference evidence="7" key="1">
    <citation type="submission" date="2020-11" db="EMBL/GenBank/DDBJ databases">
        <title>Novosphingobium aureum sp. nov., a marine bacterium isolated from sediment of a salt flat.</title>
        <authorList>
            <person name="Yoo Y."/>
            <person name="Kim J.-J."/>
        </authorList>
    </citation>
    <scope>NUCLEOTIDE SEQUENCE</scope>
    <source>
        <strain evidence="7">YJ-S2-02</strain>
    </source>
</reference>
<keyword evidence="3" id="KW-0133">Cell shape</keyword>
<feature type="transmembrane region" description="Helical" evidence="5">
    <location>
        <begin position="20"/>
        <end position="42"/>
    </location>
</feature>
<dbReference type="Proteomes" id="UP000617634">
    <property type="component" value="Unassembled WGS sequence"/>
</dbReference>
<keyword evidence="5" id="KW-0472">Membrane</keyword>